<reference evidence="1 2" key="1">
    <citation type="journal article" date="2017" name="Nature">
        <title>The Apostasia genome and the evolution of orchids.</title>
        <authorList>
            <person name="Zhang G.Q."/>
            <person name="Liu K.W."/>
            <person name="Li Z."/>
            <person name="Lohaus R."/>
            <person name="Hsiao Y.Y."/>
            <person name="Niu S.C."/>
            <person name="Wang J.Y."/>
            <person name="Lin Y.C."/>
            <person name="Xu Q."/>
            <person name="Chen L.J."/>
            <person name="Yoshida K."/>
            <person name="Fujiwara S."/>
            <person name="Wang Z.W."/>
            <person name="Zhang Y.Q."/>
            <person name="Mitsuda N."/>
            <person name="Wang M."/>
            <person name="Liu G.H."/>
            <person name="Pecoraro L."/>
            <person name="Huang H.X."/>
            <person name="Xiao X.J."/>
            <person name="Lin M."/>
            <person name="Wu X.Y."/>
            <person name="Wu W.L."/>
            <person name="Chen Y.Y."/>
            <person name="Chang S.B."/>
            <person name="Sakamoto S."/>
            <person name="Ohme-Takagi M."/>
            <person name="Yagi M."/>
            <person name="Zeng S.J."/>
            <person name="Shen C.Y."/>
            <person name="Yeh C.M."/>
            <person name="Luo Y.B."/>
            <person name="Tsai W.C."/>
            <person name="Van de Peer Y."/>
            <person name="Liu Z.J."/>
        </authorList>
    </citation>
    <scope>NUCLEOTIDE SEQUENCE [LARGE SCALE GENOMIC DNA]</scope>
    <source>
        <strain evidence="2">cv. Shenzhen</strain>
        <tissue evidence="1">Stem</tissue>
    </source>
</reference>
<accession>A0A2H9ZTF0</accession>
<dbReference type="EMBL" id="KZ454132">
    <property type="protein sequence ID" value="PKA46567.1"/>
    <property type="molecule type" value="Genomic_DNA"/>
</dbReference>
<organism evidence="1 2">
    <name type="scientific">Apostasia shenzhenica</name>
    <dbReference type="NCBI Taxonomy" id="1088818"/>
    <lineage>
        <taxon>Eukaryota</taxon>
        <taxon>Viridiplantae</taxon>
        <taxon>Streptophyta</taxon>
        <taxon>Embryophyta</taxon>
        <taxon>Tracheophyta</taxon>
        <taxon>Spermatophyta</taxon>
        <taxon>Magnoliopsida</taxon>
        <taxon>Liliopsida</taxon>
        <taxon>Asparagales</taxon>
        <taxon>Orchidaceae</taxon>
        <taxon>Apostasioideae</taxon>
        <taxon>Apostasia</taxon>
    </lineage>
</organism>
<name>A0A2H9ZTF0_9ASPA</name>
<dbReference type="Proteomes" id="UP000236161">
    <property type="component" value="Unassembled WGS sequence"/>
</dbReference>
<evidence type="ECO:0000313" key="1">
    <source>
        <dbReference type="EMBL" id="PKA46567.1"/>
    </source>
</evidence>
<evidence type="ECO:0000313" key="2">
    <source>
        <dbReference type="Proteomes" id="UP000236161"/>
    </source>
</evidence>
<gene>
    <name evidence="1" type="ORF">AXF42_Ash012700</name>
</gene>
<dbReference type="AlphaFoldDB" id="A0A2H9ZTF0"/>
<protein>
    <submittedName>
        <fullName evidence="1">Uncharacterized protein</fullName>
    </submittedName>
</protein>
<proteinExistence type="predicted"/>
<keyword evidence="2" id="KW-1185">Reference proteome</keyword>
<sequence>MVKLLGMAGLVEEALSSLEKTMPFNGGRRSGGSAFGLLGFKAMQSLGGGGGAVV</sequence>